<dbReference type="Gramene" id="EOY09476">
    <property type="protein sequence ID" value="EOY09476"/>
    <property type="gene ID" value="TCM_024893"/>
</dbReference>
<keyword evidence="1" id="KW-0812">Transmembrane</keyword>
<evidence type="ECO:0000313" key="2">
    <source>
        <dbReference type="EMBL" id="EOY09476.1"/>
    </source>
</evidence>
<feature type="transmembrane region" description="Helical" evidence="1">
    <location>
        <begin position="33"/>
        <end position="57"/>
    </location>
</feature>
<dbReference type="HOGENOM" id="CLU_2872165_0_0_1"/>
<protein>
    <submittedName>
        <fullName evidence="2">Uncharacterized protein</fullName>
    </submittedName>
</protein>
<dbReference type="AlphaFoldDB" id="A0A061EXE7"/>
<proteinExistence type="predicted"/>
<name>A0A061EXE7_THECC</name>
<reference evidence="2 3" key="1">
    <citation type="journal article" date="2013" name="Genome Biol.">
        <title>The genome sequence of the most widely cultivated cacao type and its use to identify candidate genes regulating pod color.</title>
        <authorList>
            <person name="Motamayor J.C."/>
            <person name="Mockaitis K."/>
            <person name="Schmutz J."/>
            <person name="Haiminen N."/>
            <person name="Iii D.L."/>
            <person name="Cornejo O."/>
            <person name="Findley S.D."/>
            <person name="Zheng P."/>
            <person name="Utro F."/>
            <person name="Royaert S."/>
            <person name="Saski C."/>
            <person name="Jenkins J."/>
            <person name="Podicheti R."/>
            <person name="Zhao M."/>
            <person name="Scheffler B.E."/>
            <person name="Stack J.C."/>
            <person name="Feltus F.A."/>
            <person name="Mustiga G.M."/>
            <person name="Amores F."/>
            <person name="Phillips W."/>
            <person name="Marelli J.P."/>
            <person name="May G.D."/>
            <person name="Shapiro H."/>
            <person name="Ma J."/>
            <person name="Bustamante C.D."/>
            <person name="Schnell R.J."/>
            <person name="Main D."/>
            <person name="Gilbert D."/>
            <person name="Parida L."/>
            <person name="Kuhn D.N."/>
        </authorList>
    </citation>
    <scope>NUCLEOTIDE SEQUENCE [LARGE SCALE GENOMIC DNA]</scope>
    <source>
        <strain evidence="3">cv. Matina 1-6</strain>
    </source>
</reference>
<accession>A0A061EXE7</accession>
<evidence type="ECO:0000256" key="1">
    <source>
        <dbReference type="SAM" id="Phobius"/>
    </source>
</evidence>
<sequence>MFLISSAAPKSVNTSIEKVKLLDVSSCLVNRSWLLNCLLSSIVTYLLWFSCKAVFFVRIFPPFF</sequence>
<keyword evidence="1" id="KW-0472">Membrane</keyword>
<dbReference type="InParanoid" id="A0A061EXE7"/>
<organism evidence="2 3">
    <name type="scientific">Theobroma cacao</name>
    <name type="common">Cacao</name>
    <name type="synonym">Cocoa</name>
    <dbReference type="NCBI Taxonomy" id="3641"/>
    <lineage>
        <taxon>Eukaryota</taxon>
        <taxon>Viridiplantae</taxon>
        <taxon>Streptophyta</taxon>
        <taxon>Embryophyta</taxon>
        <taxon>Tracheophyta</taxon>
        <taxon>Spermatophyta</taxon>
        <taxon>Magnoliopsida</taxon>
        <taxon>eudicotyledons</taxon>
        <taxon>Gunneridae</taxon>
        <taxon>Pentapetalae</taxon>
        <taxon>rosids</taxon>
        <taxon>malvids</taxon>
        <taxon>Malvales</taxon>
        <taxon>Malvaceae</taxon>
        <taxon>Byttnerioideae</taxon>
        <taxon>Theobroma</taxon>
    </lineage>
</organism>
<dbReference type="EMBL" id="CM001883">
    <property type="protein sequence ID" value="EOY09476.1"/>
    <property type="molecule type" value="Genomic_DNA"/>
</dbReference>
<keyword evidence="1" id="KW-1133">Transmembrane helix</keyword>
<keyword evidence="3" id="KW-1185">Reference proteome</keyword>
<dbReference type="Proteomes" id="UP000026915">
    <property type="component" value="Chromosome 5"/>
</dbReference>
<gene>
    <name evidence="2" type="ORF">TCM_024893</name>
</gene>
<evidence type="ECO:0000313" key="3">
    <source>
        <dbReference type="Proteomes" id="UP000026915"/>
    </source>
</evidence>